<gene>
    <name evidence="6" type="ORF">GCM10011492_43360</name>
</gene>
<dbReference type="RefSeq" id="WP_188839162.1">
    <property type="nucleotide sequence ID" value="NZ_BMHI01000008.1"/>
</dbReference>
<protein>
    <recommendedName>
        <fullName evidence="5">Response regulatory domain-containing protein</fullName>
    </recommendedName>
</protein>
<dbReference type="Gene3D" id="3.40.50.2300">
    <property type="match status" value="1"/>
</dbReference>
<dbReference type="InterPro" id="IPR001789">
    <property type="entry name" value="Sig_transdc_resp-reg_receiver"/>
</dbReference>
<comment type="caution">
    <text evidence="6">The sequence shown here is derived from an EMBL/GenBank/DDBJ whole genome shotgun (WGS) entry which is preliminary data.</text>
</comment>
<evidence type="ECO:0000256" key="4">
    <source>
        <dbReference type="SAM" id="MobiDB-lite"/>
    </source>
</evidence>
<proteinExistence type="predicted"/>
<dbReference type="AlphaFoldDB" id="A0A916TJH7"/>
<evidence type="ECO:0000313" key="7">
    <source>
        <dbReference type="Proteomes" id="UP000636793"/>
    </source>
</evidence>
<dbReference type="GO" id="GO:0005829">
    <property type="term" value="C:cytosol"/>
    <property type="evidence" value="ECO:0007669"/>
    <property type="project" value="TreeGrafter"/>
</dbReference>
<dbReference type="Pfam" id="PF13614">
    <property type="entry name" value="AAA_31"/>
    <property type="match status" value="1"/>
</dbReference>
<reference evidence="6" key="1">
    <citation type="journal article" date="2014" name="Int. J. Syst. Evol. Microbiol.">
        <title>Complete genome sequence of Corynebacterium casei LMG S-19264T (=DSM 44701T), isolated from a smear-ripened cheese.</title>
        <authorList>
            <consortium name="US DOE Joint Genome Institute (JGI-PGF)"/>
            <person name="Walter F."/>
            <person name="Albersmeier A."/>
            <person name="Kalinowski J."/>
            <person name="Ruckert C."/>
        </authorList>
    </citation>
    <scope>NUCLEOTIDE SEQUENCE</scope>
    <source>
        <strain evidence="6">CGMCC 1.15085</strain>
    </source>
</reference>
<evidence type="ECO:0000313" key="6">
    <source>
        <dbReference type="EMBL" id="GGB47503.1"/>
    </source>
</evidence>
<feature type="region of interest" description="Disordered" evidence="4">
    <location>
        <begin position="402"/>
        <end position="425"/>
    </location>
</feature>
<accession>A0A916TJH7</accession>
<sequence>MTKTVVIGCADQALAYELRSQLDEIGDLEIGYIAETTTEFSAAVIRLEPDVAILHDAVGPQTAIDAVRELSLRRPTMSTIVVCSDPSPESLMPLVEAGARGILTYPLAFEEVEARLRAATEWSRAMTDVVAAPHDPVSGVGARVICFAGSKGGVGTSTVATHIALDVAREVPNFRVALLDLDLEKGDVSSLIDVRYRSSIADVARVSDDLNVRTIADAVVPHDSGLHLLLTPHQVQEVEFITPQSVRVIIATLRQAYDLVIIDGGSHVTPTQVAAVELADEVVMVTTPDVLSLRGVRRNLDSWDGLGVRKADTTRVLVNDSSKRNAIQADLVHRLAQAPVISVALPSLHKQLEAAVNSRDPLTLRESSWWKALRAIGKEIELVPVKPRTDIAAEAIKAEITTRRDERRRGRGKRWQRGAKPSGAESGQISIETVGLLPTILLVCVFLWQIALVGMSSIYASHAADAAARQASMGQAPGPTAYEKVPSYFRDGMSVDPSSKAPADGVVHVHVKVPIFVPGVLSGPWSIDATRKVVQEP</sequence>
<dbReference type="GO" id="GO:0005524">
    <property type="term" value="F:ATP binding"/>
    <property type="evidence" value="ECO:0007669"/>
    <property type="project" value="UniProtKB-KW"/>
</dbReference>
<dbReference type="InterPro" id="IPR011006">
    <property type="entry name" value="CheY-like_superfamily"/>
</dbReference>
<evidence type="ECO:0000256" key="2">
    <source>
        <dbReference type="ARBA" id="ARBA00022840"/>
    </source>
</evidence>
<dbReference type="InterPro" id="IPR027417">
    <property type="entry name" value="P-loop_NTPase"/>
</dbReference>
<evidence type="ECO:0000259" key="5">
    <source>
        <dbReference type="PROSITE" id="PS50110"/>
    </source>
</evidence>
<comment type="caution">
    <text evidence="3">Lacks conserved residue(s) required for the propagation of feature annotation.</text>
</comment>
<feature type="domain" description="Response regulatory" evidence="5">
    <location>
        <begin position="4"/>
        <end position="120"/>
    </location>
</feature>
<evidence type="ECO:0000256" key="3">
    <source>
        <dbReference type="PROSITE-ProRule" id="PRU00169"/>
    </source>
</evidence>
<evidence type="ECO:0000256" key="1">
    <source>
        <dbReference type="ARBA" id="ARBA00022741"/>
    </source>
</evidence>
<dbReference type="GO" id="GO:0000160">
    <property type="term" value="P:phosphorelay signal transduction system"/>
    <property type="evidence" value="ECO:0007669"/>
    <property type="project" value="InterPro"/>
</dbReference>
<dbReference type="GO" id="GO:0051782">
    <property type="term" value="P:negative regulation of cell division"/>
    <property type="evidence" value="ECO:0007669"/>
    <property type="project" value="TreeGrafter"/>
</dbReference>
<dbReference type="Gene3D" id="3.40.50.300">
    <property type="entry name" value="P-loop containing nucleotide triphosphate hydrolases"/>
    <property type="match status" value="1"/>
</dbReference>
<name>A0A916TJH7_9MICO</name>
<dbReference type="PANTHER" id="PTHR43384">
    <property type="entry name" value="SEPTUM SITE-DETERMINING PROTEIN MIND HOMOLOG, CHLOROPLASTIC-RELATED"/>
    <property type="match status" value="1"/>
</dbReference>
<dbReference type="SUPFAM" id="SSF52540">
    <property type="entry name" value="P-loop containing nucleoside triphosphate hydrolases"/>
    <property type="match status" value="1"/>
</dbReference>
<dbReference type="InterPro" id="IPR025669">
    <property type="entry name" value="AAA_dom"/>
</dbReference>
<dbReference type="InterPro" id="IPR050625">
    <property type="entry name" value="ParA/MinD_ATPase"/>
</dbReference>
<organism evidence="6 7">
    <name type="scientific">Flexivirga endophytica</name>
    <dbReference type="NCBI Taxonomy" id="1849103"/>
    <lineage>
        <taxon>Bacteria</taxon>
        <taxon>Bacillati</taxon>
        <taxon>Actinomycetota</taxon>
        <taxon>Actinomycetes</taxon>
        <taxon>Micrococcales</taxon>
        <taxon>Dermacoccaceae</taxon>
        <taxon>Flexivirga</taxon>
    </lineage>
</organism>
<reference evidence="6" key="2">
    <citation type="submission" date="2020-09" db="EMBL/GenBank/DDBJ databases">
        <authorList>
            <person name="Sun Q."/>
            <person name="Zhou Y."/>
        </authorList>
    </citation>
    <scope>NUCLEOTIDE SEQUENCE</scope>
    <source>
        <strain evidence="6">CGMCC 1.15085</strain>
    </source>
</reference>
<keyword evidence="2" id="KW-0067">ATP-binding</keyword>
<dbReference type="PANTHER" id="PTHR43384:SF6">
    <property type="entry name" value="SEPTUM SITE-DETERMINING PROTEIN MIND HOMOLOG, CHLOROPLASTIC"/>
    <property type="match status" value="1"/>
</dbReference>
<keyword evidence="1" id="KW-0547">Nucleotide-binding</keyword>
<dbReference type="PROSITE" id="PS50110">
    <property type="entry name" value="RESPONSE_REGULATORY"/>
    <property type="match status" value="1"/>
</dbReference>
<dbReference type="EMBL" id="BMHI01000008">
    <property type="protein sequence ID" value="GGB47503.1"/>
    <property type="molecule type" value="Genomic_DNA"/>
</dbReference>
<dbReference type="Proteomes" id="UP000636793">
    <property type="component" value="Unassembled WGS sequence"/>
</dbReference>
<keyword evidence="7" id="KW-1185">Reference proteome</keyword>
<dbReference type="GO" id="GO:0016887">
    <property type="term" value="F:ATP hydrolysis activity"/>
    <property type="evidence" value="ECO:0007669"/>
    <property type="project" value="TreeGrafter"/>
</dbReference>
<dbReference type="SUPFAM" id="SSF52172">
    <property type="entry name" value="CheY-like"/>
    <property type="match status" value="1"/>
</dbReference>
<dbReference type="GO" id="GO:0009898">
    <property type="term" value="C:cytoplasmic side of plasma membrane"/>
    <property type="evidence" value="ECO:0007669"/>
    <property type="project" value="TreeGrafter"/>
</dbReference>